<dbReference type="RefSeq" id="WP_284361410.1">
    <property type="nucleotide sequence ID" value="NZ_BSNI01000001.1"/>
</dbReference>
<dbReference type="PRINTS" id="PR00032">
    <property type="entry name" value="HTHARAC"/>
</dbReference>
<feature type="domain" description="HTH araC/xylS-type" evidence="4">
    <location>
        <begin position="178"/>
        <end position="274"/>
    </location>
</feature>
<dbReference type="SUPFAM" id="SSF46689">
    <property type="entry name" value="Homeodomain-like"/>
    <property type="match status" value="2"/>
</dbReference>
<protein>
    <submittedName>
        <fullName evidence="5">AraC family transcriptional regulator</fullName>
    </submittedName>
</protein>
<name>A0ABQ5ULK3_9HYPH</name>
<dbReference type="Gene3D" id="1.10.10.60">
    <property type="entry name" value="Homeodomain-like"/>
    <property type="match status" value="1"/>
</dbReference>
<dbReference type="InterPro" id="IPR018062">
    <property type="entry name" value="HTH_AraC-typ_CS"/>
</dbReference>
<dbReference type="Proteomes" id="UP001161405">
    <property type="component" value="Unassembled WGS sequence"/>
</dbReference>
<keyword evidence="1" id="KW-0805">Transcription regulation</keyword>
<dbReference type="EMBL" id="BSNI01000001">
    <property type="protein sequence ID" value="GLQ16084.1"/>
    <property type="molecule type" value="Genomic_DNA"/>
</dbReference>
<dbReference type="PANTHER" id="PTHR46796:SF6">
    <property type="entry name" value="ARAC SUBFAMILY"/>
    <property type="match status" value="1"/>
</dbReference>
<keyword evidence="6" id="KW-1185">Reference proteome</keyword>
<proteinExistence type="predicted"/>
<evidence type="ECO:0000313" key="6">
    <source>
        <dbReference type="Proteomes" id="UP001161405"/>
    </source>
</evidence>
<evidence type="ECO:0000256" key="3">
    <source>
        <dbReference type="ARBA" id="ARBA00023163"/>
    </source>
</evidence>
<dbReference type="InterPro" id="IPR009057">
    <property type="entry name" value="Homeodomain-like_sf"/>
</dbReference>
<dbReference type="InterPro" id="IPR020449">
    <property type="entry name" value="Tscrpt_reg_AraC-type_HTH"/>
</dbReference>
<dbReference type="InterPro" id="IPR050204">
    <property type="entry name" value="AraC_XylS_family_regulators"/>
</dbReference>
<reference evidence="5" key="1">
    <citation type="journal article" date="2014" name="Int. J. Syst. Evol. Microbiol.">
        <title>Complete genome of a new Firmicutes species belonging to the dominant human colonic microbiota ('Ruminococcus bicirculans') reveals two chromosomes and a selective capacity to utilize plant glucans.</title>
        <authorList>
            <consortium name="NISC Comparative Sequencing Program"/>
            <person name="Wegmann U."/>
            <person name="Louis P."/>
            <person name="Goesmann A."/>
            <person name="Henrissat B."/>
            <person name="Duncan S.H."/>
            <person name="Flint H.J."/>
        </authorList>
    </citation>
    <scope>NUCLEOTIDE SEQUENCE</scope>
    <source>
        <strain evidence="5">NBRC 107169</strain>
    </source>
</reference>
<evidence type="ECO:0000259" key="4">
    <source>
        <dbReference type="PROSITE" id="PS01124"/>
    </source>
</evidence>
<dbReference type="Pfam" id="PF12833">
    <property type="entry name" value="HTH_18"/>
    <property type="match status" value="1"/>
</dbReference>
<organism evidence="5 6">
    <name type="scientific">Maritalea porphyrae</name>
    <dbReference type="NCBI Taxonomy" id="880732"/>
    <lineage>
        <taxon>Bacteria</taxon>
        <taxon>Pseudomonadati</taxon>
        <taxon>Pseudomonadota</taxon>
        <taxon>Alphaproteobacteria</taxon>
        <taxon>Hyphomicrobiales</taxon>
        <taxon>Devosiaceae</taxon>
        <taxon>Maritalea</taxon>
    </lineage>
</organism>
<evidence type="ECO:0000256" key="1">
    <source>
        <dbReference type="ARBA" id="ARBA00023015"/>
    </source>
</evidence>
<dbReference type="SMART" id="SM00342">
    <property type="entry name" value="HTH_ARAC"/>
    <property type="match status" value="1"/>
</dbReference>
<accession>A0ABQ5ULK3</accession>
<evidence type="ECO:0000256" key="2">
    <source>
        <dbReference type="ARBA" id="ARBA00023125"/>
    </source>
</evidence>
<comment type="caution">
    <text evidence="5">The sequence shown here is derived from an EMBL/GenBank/DDBJ whole genome shotgun (WGS) entry which is preliminary data.</text>
</comment>
<dbReference type="InterPro" id="IPR018060">
    <property type="entry name" value="HTH_AraC"/>
</dbReference>
<dbReference type="PANTHER" id="PTHR46796">
    <property type="entry name" value="HTH-TYPE TRANSCRIPTIONAL ACTIVATOR RHAS-RELATED"/>
    <property type="match status" value="1"/>
</dbReference>
<keyword evidence="2" id="KW-0238">DNA-binding</keyword>
<dbReference type="PROSITE" id="PS01124">
    <property type="entry name" value="HTH_ARAC_FAMILY_2"/>
    <property type="match status" value="1"/>
</dbReference>
<reference evidence="5" key="2">
    <citation type="submission" date="2023-01" db="EMBL/GenBank/DDBJ databases">
        <title>Draft genome sequence of Maritalea porphyrae strain NBRC 107169.</title>
        <authorList>
            <person name="Sun Q."/>
            <person name="Mori K."/>
        </authorList>
    </citation>
    <scope>NUCLEOTIDE SEQUENCE</scope>
    <source>
        <strain evidence="5">NBRC 107169</strain>
    </source>
</reference>
<gene>
    <name evidence="5" type="ORF">GCM10007879_03330</name>
</gene>
<dbReference type="PROSITE" id="PS00041">
    <property type="entry name" value="HTH_ARAC_FAMILY_1"/>
    <property type="match status" value="1"/>
</dbReference>
<sequence>MPQTVHAFLDKSDKAKQLLNMDFGAGRHISIWENAFDRVHYDAPIGHAFSRYLAGGQGTRRIDIEERVGWPGAVCVLPEGHQSKWEINDPFRFVHLYVPDDQLRGHFARTHDCDSRLLEVHELTLEDVPLLSAPLAAMARAAINDNILQADTAFAELIAKLKPSKLSVNGGLAPHHLRRIDEWIEAHIEGTIRLKELAALIDLSEFHFHRMFRASRGISPHTWIMARRIARAKDMLQDHAIARIAAACGFSSQSHFTRAFKAETGMTPAAYRQKLT</sequence>
<evidence type="ECO:0000313" key="5">
    <source>
        <dbReference type="EMBL" id="GLQ16084.1"/>
    </source>
</evidence>
<keyword evidence="3" id="KW-0804">Transcription</keyword>